<dbReference type="Pfam" id="PF13911">
    <property type="entry name" value="AhpC-TSA_2"/>
    <property type="match status" value="1"/>
</dbReference>
<dbReference type="AlphaFoldDB" id="A0A0C3PGX6"/>
<dbReference type="EMBL" id="KN831961">
    <property type="protein sequence ID" value="KIO07224.1"/>
    <property type="molecule type" value="Genomic_DNA"/>
</dbReference>
<proteinExistence type="predicted"/>
<organism evidence="1 2">
    <name type="scientific">Pisolithus tinctorius Marx 270</name>
    <dbReference type="NCBI Taxonomy" id="870435"/>
    <lineage>
        <taxon>Eukaryota</taxon>
        <taxon>Fungi</taxon>
        <taxon>Dikarya</taxon>
        <taxon>Basidiomycota</taxon>
        <taxon>Agaricomycotina</taxon>
        <taxon>Agaricomycetes</taxon>
        <taxon>Agaricomycetidae</taxon>
        <taxon>Boletales</taxon>
        <taxon>Sclerodermatineae</taxon>
        <taxon>Pisolithaceae</taxon>
        <taxon>Pisolithus</taxon>
    </lineage>
</organism>
<evidence type="ECO:0000313" key="2">
    <source>
        <dbReference type="Proteomes" id="UP000054217"/>
    </source>
</evidence>
<name>A0A0C3PGX6_PISTI</name>
<dbReference type="OrthoDB" id="40334at2759"/>
<gene>
    <name evidence="1" type="ORF">M404DRAFT_998631</name>
</gene>
<dbReference type="InterPro" id="IPR032801">
    <property type="entry name" value="PXL2A/B/C"/>
</dbReference>
<accession>A0A0C3PGX6</accession>
<dbReference type="Gene3D" id="3.40.30.10">
    <property type="entry name" value="Glutaredoxin"/>
    <property type="match status" value="1"/>
</dbReference>
<dbReference type="PANTHER" id="PTHR28630:SF3">
    <property type="entry name" value="PEROXIREDOXIN-LIKE 2C"/>
    <property type="match status" value="1"/>
</dbReference>
<dbReference type="PANTHER" id="PTHR28630">
    <property type="match status" value="1"/>
</dbReference>
<dbReference type="HOGENOM" id="CLU_1932590_0_0_1"/>
<reference evidence="2" key="2">
    <citation type="submission" date="2015-01" db="EMBL/GenBank/DDBJ databases">
        <title>Evolutionary Origins and Diversification of the Mycorrhizal Mutualists.</title>
        <authorList>
            <consortium name="DOE Joint Genome Institute"/>
            <consortium name="Mycorrhizal Genomics Consortium"/>
            <person name="Kohler A."/>
            <person name="Kuo A."/>
            <person name="Nagy L.G."/>
            <person name="Floudas D."/>
            <person name="Copeland A."/>
            <person name="Barry K.W."/>
            <person name="Cichocki N."/>
            <person name="Veneault-Fourrey C."/>
            <person name="LaButti K."/>
            <person name="Lindquist E.A."/>
            <person name="Lipzen A."/>
            <person name="Lundell T."/>
            <person name="Morin E."/>
            <person name="Murat C."/>
            <person name="Riley R."/>
            <person name="Ohm R."/>
            <person name="Sun H."/>
            <person name="Tunlid A."/>
            <person name="Henrissat B."/>
            <person name="Grigoriev I.V."/>
            <person name="Hibbett D.S."/>
            <person name="Martin F."/>
        </authorList>
    </citation>
    <scope>NUCLEOTIDE SEQUENCE [LARGE SCALE GENOMIC DNA]</scope>
    <source>
        <strain evidence="2">Marx 270</strain>
    </source>
</reference>
<sequence>MFFVVQQYVMQLSSVRPEALSKANRKVIIVGCGSYEVIAAYKETTSCPFSIYADPKRELYHALGMTIETLAVTPANEKRRSYLQKGFLGNILSSIWSGPLKNPSLIGKQGKISQLGGEFVFDSDITCTFAYRMKHTEDHTEVSELMQAAGVEYP</sequence>
<keyword evidence="2" id="KW-1185">Reference proteome</keyword>
<protein>
    <submittedName>
        <fullName evidence="1">Uncharacterized protein</fullName>
    </submittedName>
</protein>
<dbReference type="InParanoid" id="A0A0C3PGX6"/>
<evidence type="ECO:0000313" key="1">
    <source>
        <dbReference type="EMBL" id="KIO07224.1"/>
    </source>
</evidence>
<dbReference type="STRING" id="870435.A0A0C3PGX6"/>
<dbReference type="InterPro" id="IPR036249">
    <property type="entry name" value="Thioredoxin-like_sf"/>
</dbReference>
<reference evidence="1 2" key="1">
    <citation type="submission" date="2014-04" db="EMBL/GenBank/DDBJ databases">
        <authorList>
            <consortium name="DOE Joint Genome Institute"/>
            <person name="Kuo A."/>
            <person name="Kohler A."/>
            <person name="Costa M.D."/>
            <person name="Nagy L.G."/>
            <person name="Floudas D."/>
            <person name="Copeland A."/>
            <person name="Barry K.W."/>
            <person name="Cichocki N."/>
            <person name="Veneault-Fourrey C."/>
            <person name="LaButti K."/>
            <person name="Lindquist E.A."/>
            <person name="Lipzen A."/>
            <person name="Lundell T."/>
            <person name="Morin E."/>
            <person name="Murat C."/>
            <person name="Sun H."/>
            <person name="Tunlid A."/>
            <person name="Henrissat B."/>
            <person name="Grigoriev I.V."/>
            <person name="Hibbett D.S."/>
            <person name="Martin F."/>
            <person name="Nordberg H.P."/>
            <person name="Cantor M.N."/>
            <person name="Hua S.X."/>
        </authorList>
    </citation>
    <scope>NUCLEOTIDE SEQUENCE [LARGE SCALE GENOMIC DNA]</scope>
    <source>
        <strain evidence="1 2">Marx 270</strain>
    </source>
</reference>
<dbReference type="SUPFAM" id="SSF52833">
    <property type="entry name" value="Thioredoxin-like"/>
    <property type="match status" value="1"/>
</dbReference>
<dbReference type="Proteomes" id="UP000054217">
    <property type="component" value="Unassembled WGS sequence"/>
</dbReference>